<dbReference type="Proteomes" id="UP001621512">
    <property type="component" value="Chromosome"/>
</dbReference>
<sequence length="94" mass="10147">MTTKRRWITRRVGGWLTAGCDAQGSGGIGVLTGAPSSVRIPSICTGREWILEADQTRDLLENRSVVLAVAYGRRAEREHCQAPAVGVRNVGVDL</sequence>
<dbReference type="RefSeq" id="WP_189722988.1">
    <property type="nucleotide sequence ID" value="NZ_BMUK01000003.1"/>
</dbReference>
<accession>A0ABZ1MR96</accession>
<keyword evidence="2" id="KW-1185">Reference proteome</keyword>
<dbReference type="EMBL" id="CP108341">
    <property type="protein sequence ID" value="WTW29618.1"/>
    <property type="molecule type" value="Genomic_DNA"/>
</dbReference>
<reference evidence="1 2" key="1">
    <citation type="submission" date="2022-10" db="EMBL/GenBank/DDBJ databases">
        <title>The complete genomes of actinobacterial strains from the NBC collection.</title>
        <authorList>
            <person name="Joergensen T.S."/>
            <person name="Alvarez Arevalo M."/>
            <person name="Sterndorff E.B."/>
            <person name="Faurdal D."/>
            <person name="Vuksanovic O."/>
            <person name="Mourched A.-S."/>
            <person name="Charusanti P."/>
            <person name="Shaw S."/>
            <person name="Blin K."/>
            <person name="Weber T."/>
        </authorList>
    </citation>
    <scope>NUCLEOTIDE SEQUENCE [LARGE SCALE GENOMIC DNA]</scope>
    <source>
        <strain evidence="1 2">NBC_00017</strain>
    </source>
</reference>
<evidence type="ECO:0000313" key="2">
    <source>
        <dbReference type="Proteomes" id="UP001621512"/>
    </source>
</evidence>
<name>A0ABZ1MR96_STREF</name>
<protein>
    <recommendedName>
        <fullName evidence="3">Secreted protein</fullName>
    </recommendedName>
</protein>
<organism evidence="1 2">
    <name type="scientific">Streptomyces purpurascens</name>
    <dbReference type="NCBI Taxonomy" id="1924"/>
    <lineage>
        <taxon>Bacteria</taxon>
        <taxon>Bacillati</taxon>
        <taxon>Actinomycetota</taxon>
        <taxon>Actinomycetes</taxon>
        <taxon>Kitasatosporales</taxon>
        <taxon>Streptomycetaceae</taxon>
        <taxon>Streptomyces</taxon>
    </lineage>
</organism>
<gene>
    <name evidence="1" type="ORF">OHU35_27700</name>
</gene>
<evidence type="ECO:0008006" key="3">
    <source>
        <dbReference type="Google" id="ProtNLM"/>
    </source>
</evidence>
<proteinExistence type="predicted"/>
<evidence type="ECO:0000313" key="1">
    <source>
        <dbReference type="EMBL" id="WTW29618.1"/>
    </source>
</evidence>